<dbReference type="GO" id="GO:0009037">
    <property type="term" value="F:tyrosine-based site-specific recombinase activity"/>
    <property type="evidence" value="ECO:0007669"/>
    <property type="project" value="UniProtKB-UniRule"/>
</dbReference>
<evidence type="ECO:0000256" key="10">
    <source>
        <dbReference type="SAM" id="MobiDB-lite"/>
    </source>
</evidence>
<dbReference type="InterPro" id="IPR013762">
    <property type="entry name" value="Integrase-like_cat_sf"/>
</dbReference>
<feature type="active site" evidence="9">
    <location>
        <position position="295"/>
    </location>
</feature>
<keyword evidence="5 9" id="KW-0229">DNA integration</keyword>
<dbReference type="InterPro" id="IPR004107">
    <property type="entry name" value="Integrase_SAM-like_N"/>
</dbReference>
<organism evidence="13 14">
    <name type="scientific">Oerskovia douganii</name>
    <dbReference type="NCBI Taxonomy" id="2762210"/>
    <lineage>
        <taxon>Bacteria</taxon>
        <taxon>Bacillati</taxon>
        <taxon>Actinomycetota</taxon>
        <taxon>Actinomycetes</taxon>
        <taxon>Micrococcales</taxon>
        <taxon>Cellulomonadaceae</taxon>
        <taxon>Oerskovia</taxon>
    </lineage>
</organism>
<dbReference type="EMBL" id="JACSPN010000024">
    <property type="protein sequence ID" value="MBE7701722.1"/>
    <property type="molecule type" value="Genomic_DNA"/>
</dbReference>
<dbReference type="PROSITE" id="PS51900">
    <property type="entry name" value="CB"/>
    <property type="match status" value="1"/>
</dbReference>
<dbReference type="InterPro" id="IPR044068">
    <property type="entry name" value="CB"/>
</dbReference>
<dbReference type="GO" id="GO:0006313">
    <property type="term" value="P:DNA transposition"/>
    <property type="evidence" value="ECO:0007669"/>
    <property type="project" value="UniProtKB-UniRule"/>
</dbReference>
<dbReference type="Pfam" id="PF02899">
    <property type="entry name" value="Phage_int_SAM_1"/>
    <property type="match status" value="1"/>
</dbReference>
<evidence type="ECO:0000256" key="7">
    <source>
        <dbReference type="ARBA" id="ARBA00023172"/>
    </source>
</evidence>
<keyword evidence="14" id="KW-1185">Reference proteome</keyword>
<proteinExistence type="inferred from homology"/>
<keyword evidence="4 9" id="KW-0159">Chromosome partition</keyword>
<evidence type="ECO:0000256" key="3">
    <source>
        <dbReference type="ARBA" id="ARBA00022618"/>
    </source>
</evidence>
<comment type="similarity">
    <text evidence="9">Belongs to the 'phage' integrase family. XerC subfamily.</text>
</comment>
<dbReference type="AlphaFoldDB" id="A0A9D5Z090"/>
<feature type="domain" description="Core-binding (CB)" evidence="12">
    <location>
        <begin position="47"/>
        <end position="133"/>
    </location>
</feature>
<dbReference type="GO" id="GO:0007059">
    <property type="term" value="P:chromosome segregation"/>
    <property type="evidence" value="ECO:0007669"/>
    <property type="project" value="UniProtKB-UniRule"/>
</dbReference>
<dbReference type="Gene3D" id="1.10.443.10">
    <property type="entry name" value="Intergrase catalytic core"/>
    <property type="match status" value="1"/>
</dbReference>
<dbReference type="RefSeq" id="WP_193720944.1">
    <property type="nucleotide sequence ID" value="NZ_JACSPN010000024.1"/>
</dbReference>
<reference evidence="13 14" key="1">
    <citation type="submission" date="2020-08" db="EMBL/GenBank/DDBJ databases">
        <title>A Genomic Blueprint of the Chicken Gut Microbiome.</title>
        <authorList>
            <person name="Gilroy R."/>
            <person name="Ravi A."/>
            <person name="Getino M."/>
            <person name="Pursley I."/>
            <person name="Horton D.L."/>
            <person name="Alikhan N.-F."/>
            <person name="Baker D."/>
            <person name="Gharbi K."/>
            <person name="Hall N."/>
            <person name="Watson M."/>
            <person name="Adriaenssens E.M."/>
            <person name="Foster-Nyarko E."/>
            <person name="Jarju S."/>
            <person name="Secka A."/>
            <person name="Antonio M."/>
            <person name="Oren A."/>
            <person name="Chaudhuri R."/>
            <person name="La Ragione R.M."/>
            <person name="Hildebrand F."/>
            <person name="Pallen M.J."/>
        </authorList>
    </citation>
    <scope>NUCLEOTIDE SEQUENCE [LARGE SCALE GENOMIC DNA]</scope>
    <source>
        <strain evidence="13 14">Sa1BUA8</strain>
    </source>
</reference>
<dbReference type="GO" id="GO:0003677">
    <property type="term" value="F:DNA binding"/>
    <property type="evidence" value="ECO:0007669"/>
    <property type="project" value="UniProtKB-UniRule"/>
</dbReference>
<evidence type="ECO:0000256" key="1">
    <source>
        <dbReference type="ARBA" id="ARBA00004496"/>
    </source>
</evidence>
<dbReference type="InterPro" id="IPR050090">
    <property type="entry name" value="Tyrosine_recombinase_XerCD"/>
</dbReference>
<comment type="function">
    <text evidence="9">Site-specific tyrosine recombinase, which acts by catalyzing the cutting and rejoining of the recombining DNA molecules. The XerC-XerD complex is essential to convert dimers of the bacterial chromosome into monomers to permit their segregation at cell division. It also contributes to the segregational stability of plasmids.</text>
</comment>
<feature type="active site" evidence="9">
    <location>
        <position position="292"/>
    </location>
</feature>
<dbReference type="HAMAP" id="MF_01808">
    <property type="entry name" value="Recomb_XerC_XerD"/>
    <property type="match status" value="1"/>
</dbReference>
<gene>
    <name evidence="9" type="primary">xerC</name>
    <name evidence="13" type="ORF">H9623_15620</name>
</gene>
<evidence type="ECO:0000259" key="12">
    <source>
        <dbReference type="PROSITE" id="PS51900"/>
    </source>
</evidence>
<feature type="domain" description="Tyr recombinase" evidence="11">
    <location>
        <begin position="154"/>
        <end position="340"/>
    </location>
</feature>
<feature type="region of interest" description="Disordered" evidence="10">
    <location>
        <begin position="1"/>
        <end position="42"/>
    </location>
</feature>
<dbReference type="PROSITE" id="PS51898">
    <property type="entry name" value="TYR_RECOMBINASE"/>
    <property type="match status" value="1"/>
</dbReference>
<feature type="active site" evidence="9">
    <location>
        <position position="222"/>
    </location>
</feature>
<comment type="caution">
    <text evidence="13">The sequence shown here is derived from an EMBL/GenBank/DDBJ whole genome shotgun (WGS) entry which is preliminary data.</text>
</comment>
<name>A0A9D5Z090_9CELL</name>
<dbReference type="InterPro" id="IPR023009">
    <property type="entry name" value="Tyrosine_recombinase_XerC/XerD"/>
</dbReference>
<dbReference type="PANTHER" id="PTHR30349">
    <property type="entry name" value="PHAGE INTEGRASE-RELATED"/>
    <property type="match status" value="1"/>
</dbReference>
<dbReference type="CDD" id="cd00798">
    <property type="entry name" value="INT_XerDC_C"/>
    <property type="match status" value="1"/>
</dbReference>
<keyword evidence="6 9" id="KW-0238">DNA-binding</keyword>
<evidence type="ECO:0000259" key="11">
    <source>
        <dbReference type="PROSITE" id="PS51898"/>
    </source>
</evidence>
<evidence type="ECO:0000256" key="9">
    <source>
        <dbReference type="HAMAP-Rule" id="MF_01808"/>
    </source>
</evidence>
<evidence type="ECO:0000256" key="4">
    <source>
        <dbReference type="ARBA" id="ARBA00022829"/>
    </source>
</evidence>
<dbReference type="Proteomes" id="UP000822993">
    <property type="component" value="Unassembled WGS sequence"/>
</dbReference>
<keyword evidence="3 9" id="KW-0132">Cell division</keyword>
<keyword evidence="7 9" id="KW-0233">DNA recombination</keyword>
<feature type="active site" description="O-(3'-phospho-DNA)-tyrosine intermediate" evidence="9">
    <location>
        <position position="327"/>
    </location>
</feature>
<dbReference type="InterPro" id="IPR011010">
    <property type="entry name" value="DNA_brk_join_enz"/>
</dbReference>
<sequence>MSRETEQRRSVSRTAPRPAPGSGPTPEAEPAQGAEPAQAPDARHLPPALATAVAEFEQHLDVQRGLSTHTVRAYTGDVRSLLSRAVETGVRGLDDVDIAVLRDWLADLGARDLARTTMARRGAAARAFFAWTTSTGRTAHNPALRLASPKVARHLPTVLAVDAATHLMETARDAAADGDPARLREWVAVEVLYASGLRVAELVGIDVDDVDLGERTLRVVGKGDKERVVPFGVPAGRALRRWLDVGRPALAVPGSGPALLLGERGRRWGQRQARETVHRLAALAGVDDVAPHDLRHSAATHLLQGGSDLRSVQEVLGHATLSTTQRYTHVSADRLRASFEQAFPRA</sequence>
<keyword evidence="2 9" id="KW-0963">Cytoplasm</keyword>
<dbReference type="InterPro" id="IPR002104">
    <property type="entry name" value="Integrase_catalytic"/>
</dbReference>
<dbReference type="SUPFAM" id="SSF47823">
    <property type="entry name" value="lambda integrase-like, N-terminal domain"/>
    <property type="match status" value="1"/>
</dbReference>
<evidence type="ECO:0000256" key="6">
    <source>
        <dbReference type="ARBA" id="ARBA00023125"/>
    </source>
</evidence>
<evidence type="ECO:0000256" key="2">
    <source>
        <dbReference type="ARBA" id="ARBA00022490"/>
    </source>
</evidence>
<dbReference type="Gene3D" id="1.10.150.130">
    <property type="match status" value="1"/>
</dbReference>
<feature type="active site" evidence="9">
    <location>
        <position position="198"/>
    </location>
</feature>
<evidence type="ECO:0000256" key="5">
    <source>
        <dbReference type="ARBA" id="ARBA00022908"/>
    </source>
</evidence>
<dbReference type="PANTHER" id="PTHR30349:SF77">
    <property type="entry name" value="TYROSINE RECOMBINASE XERC"/>
    <property type="match status" value="1"/>
</dbReference>
<dbReference type="SUPFAM" id="SSF56349">
    <property type="entry name" value="DNA breaking-rejoining enzymes"/>
    <property type="match status" value="1"/>
</dbReference>
<dbReference type="GO" id="GO:0005737">
    <property type="term" value="C:cytoplasm"/>
    <property type="evidence" value="ECO:0007669"/>
    <property type="project" value="UniProtKB-SubCell"/>
</dbReference>
<feature type="compositionally biased region" description="Low complexity" evidence="10">
    <location>
        <begin position="24"/>
        <end position="40"/>
    </location>
</feature>
<accession>A0A9D5Z090</accession>
<protein>
    <recommendedName>
        <fullName evidence="9">Tyrosine recombinase XerC</fullName>
    </recommendedName>
</protein>
<evidence type="ECO:0000313" key="14">
    <source>
        <dbReference type="Proteomes" id="UP000822993"/>
    </source>
</evidence>
<comment type="subcellular location">
    <subcellularLocation>
        <location evidence="1 9">Cytoplasm</location>
    </subcellularLocation>
</comment>
<dbReference type="InterPro" id="IPR010998">
    <property type="entry name" value="Integrase_recombinase_N"/>
</dbReference>
<keyword evidence="8 9" id="KW-0131">Cell cycle</keyword>
<dbReference type="GO" id="GO:0051301">
    <property type="term" value="P:cell division"/>
    <property type="evidence" value="ECO:0007669"/>
    <property type="project" value="UniProtKB-KW"/>
</dbReference>
<dbReference type="Pfam" id="PF00589">
    <property type="entry name" value="Phage_integrase"/>
    <property type="match status" value="1"/>
</dbReference>
<comment type="subunit">
    <text evidence="9">Forms a cyclic heterotetrameric complex composed of two molecules of XerC and two molecules of XerD.</text>
</comment>
<feature type="active site" evidence="9">
    <location>
        <position position="318"/>
    </location>
</feature>
<evidence type="ECO:0000313" key="13">
    <source>
        <dbReference type="EMBL" id="MBE7701722.1"/>
    </source>
</evidence>
<evidence type="ECO:0000256" key="8">
    <source>
        <dbReference type="ARBA" id="ARBA00023306"/>
    </source>
</evidence>